<dbReference type="Proteomes" id="UP000796880">
    <property type="component" value="Unassembled WGS sequence"/>
</dbReference>
<gene>
    <name evidence="1" type="ORF">FNV43_RR24707</name>
</gene>
<comment type="caution">
    <text evidence="1">The sequence shown here is derived from an EMBL/GenBank/DDBJ whole genome shotgun (WGS) entry which is preliminary data.</text>
</comment>
<dbReference type="AlphaFoldDB" id="A0A8K0DTL5"/>
<evidence type="ECO:0000313" key="2">
    <source>
        <dbReference type="Proteomes" id="UP000796880"/>
    </source>
</evidence>
<reference evidence="1" key="1">
    <citation type="submission" date="2020-03" db="EMBL/GenBank/DDBJ databases">
        <title>A high-quality chromosome-level genome assembly of a woody plant with both climbing and erect habits, Rhamnella rubrinervis.</title>
        <authorList>
            <person name="Lu Z."/>
            <person name="Yang Y."/>
            <person name="Zhu X."/>
            <person name="Sun Y."/>
        </authorList>
    </citation>
    <scope>NUCLEOTIDE SEQUENCE</scope>
    <source>
        <strain evidence="1">BYM</strain>
        <tissue evidence="1">Leaf</tissue>
    </source>
</reference>
<proteinExistence type="predicted"/>
<organism evidence="1 2">
    <name type="scientific">Rhamnella rubrinervis</name>
    <dbReference type="NCBI Taxonomy" id="2594499"/>
    <lineage>
        <taxon>Eukaryota</taxon>
        <taxon>Viridiplantae</taxon>
        <taxon>Streptophyta</taxon>
        <taxon>Embryophyta</taxon>
        <taxon>Tracheophyta</taxon>
        <taxon>Spermatophyta</taxon>
        <taxon>Magnoliopsida</taxon>
        <taxon>eudicotyledons</taxon>
        <taxon>Gunneridae</taxon>
        <taxon>Pentapetalae</taxon>
        <taxon>rosids</taxon>
        <taxon>fabids</taxon>
        <taxon>Rosales</taxon>
        <taxon>Rhamnaceae</taxon>
        <taxon>rhamnoid group</taxon>
        <taxon>Rhamneae</taxon>
        <taxon>Rhamnella</taxon>
    </lineage>
</organism>
<dbReference type="EMBL" id="VOIH02000011">
    <property type="protein sequence ID" value="KAF3433605.1"/>
    <property type="molecule type" value="Genomic_DNA"/>
</dbReference>
<protein>
    <submittedName>
        <fullName evidence="1">Uncharacterized protein</fullName>
    </submittedName>
</protein>
<accession>A0A8K0DTL5</accession>
<name>A0A8K0DTL5_9ROSA</name>
<evidence type="ECO:0000313" key="1">
    <source>
        <dbReference type="EMBL" id="KAF3433605.1"/>
    </source>
</evidence>
<keyword evidence="2" id="KW-1185">Reference proteome</keyword>
<sequence>MAMEQEQRLGGAGSENFRSKNAGSVCECTGFIHIGFSGVEGGRRRWQNDVVDKRRNPVVQSSLKLNGCSKGCAASRAQA</sequence>